<feature type="domain" description="Ketoreductase" evidence="4">
    <location>
        <begin position="14"/>
        <end position="190"/>
    </location>
</feature>
<dbReference type="CDD" id="cd05233">
    <property type="entry name" value="SDR_c"/>
    <property type="match status" value="1"/>
</dbReference>
<dbReference type="PANTHER" id="PTHR24321:SF8">
    <property type="entry name" value="ESTRADIOL 17-BETA-DEHYDROGENASE 8-RELATED"/>
    <property type="match status" value="1"/>
</dbReference>
<sequence>MTSTDLRGEVAPGTVVLVTGGARGIGAELSRHLAAQGAAVVTADVVEATEETGGLDITHVRADVSDEASWRELVAATLDRHGRIDALVNNAAIYQGLGVKQPFTDIPVEEWDRVMAVNTRGVWLGMRAVHPVMKAQGRGRVVNIASSTVHTGVPYFAHYTASKGAVIALTRSVAREVGADGITVNAVAPGLVETEATRSLNDADYLAASAGRRAVPRAMEPGDLAPVVSFLCSEGSGFLTGQTLIVDGGVAFS</sequence>
<organism evidence="5 7">
    <name type="scientific">Modestobacter muralis</name>
    <dbReference type="NCBI Taxonomy" id="1608614"/>
    <lineage>
        <taxon>Bacteria</taxon>
        <taxon>Bacillati</taxon>
        <taxon>Actinomycetota</taxon>
        <taxon>Actinomycetes</taxon>
        <taxon>Geodermatophilales</taxon>
        <taxon>Geodermatophilaceae</taxon>
        <taxon>Modestobacter</taxon>
    </lineage>
</organism>
<dbReference type="PROSITE" id="PS00061">
    <property type="entry name" value="ADH_SHORT"/>
    <property type="match status" value="1"/>
</dbReference>
<reference evidence="5 7" key="1">
    <citation type="submission" date="2020-01" db="EMBL/GenBank/DDBJ databases">
        <title>the WGS Modestobacter muralis CPCC 204518.</title>
        <authorList>
            <person name="Jiang Z."/>
        </authorList>
    </citation>
    <scope>NUCLEOTIDE SEQUENCE [LARGE SCALE GENOMIC DNA]</scope>
    <source>
        <strain evidence="5 7">DSM 100205</strain>
    </source>
</reference>
<keyword evidence="7" id="KW-1185">Reference proteome</keyword>
<evidence type="ECO:0000256" key="1">
    <source>
        <dbReference type="ARBA" id="ARBA00006484"/>
    </source>
</evidence>
<comment type="similarity">
    <text evidence="1">Belongs to the short-chain dehydrogenases/reductases (SDR) family.</text>
</comment>
<dbReference type="AlphaFoldDB" id="A0A6P0EQF6"/>
<dbReference type="SUPFAM" id="SSF51735">
    <property type="entry name" value="NAD(P)-binding Rossmann-fold domains"/>
    <property type="match status" value="1"/>
</dbReference>
<dbReference type="Proteomes" id="UP000468828">
    <property type="component" value="Unassembled WGS sequence"/>
</dbReference>
<proteinExistence type="inferred from homology"/>
<dbReference type="PRINTS" id="PR00081">
    <property type="entry name" value="GDHRDH"/>
</dbReference>
<dbReference type="EMBL" id="JAAGWH010000007">
    <property type="protein sequence ID" value="NEK93050.1"/>
    <property type="molecule type" value="Genomic_DNA"/>
</dbReference>
<dbReference type="PANTHER" id="PTHR24321">
    <property type="entry name" value="DEHYDROGENASES, SHORT CHAIN"/>
    <property type="match status" value="1"/>
</dbReference>
<dbReference type="InterPro" id="IPR036291">
    <property type="entry name" value="NAD(P)-bd_dom_sf"/>
</dbReference>
<evidence type="ECO:0000313" key="8">
    <source>
        <dbReference type="Proteomes" id="UP000471152"/>
    </source>
</evidence>
<dbReference type="RefSeq" id="WP_163609507.1">
    <property type="nucleotide sequence ID" value="NZ_JAAGWB010000007.1"/>
</dbReference>
<dbReference type="InterPro" id="IPR057326">
    <property type="entry name" value="KR_dom"/>
</dbReference>
<dbReference type="PRINTS" id="PR00080">
    <property type="entry name" value="SDRFAMILY"/>
</dbReference>
<protein>
    <submittedName>
        <fullName evidence="5">SDR family oxidoreductase</fullName>
    </submittedName>
</protein>
<dbReference type="Pfam" id="PF13561">
    <property type="entry name" value="adh_short_C2"/>
    <property type="match status" value="1"/>
</dbReference>
<dbReference type="Proteomes" id="UP000471152">
    <property type="component" value="Unassembled WGS sequence"/>
</dbReference>
<dbReference type="InterPro" id="IPR002347">
    <property type="entry name" value="SDR_fam"/>
</dbReference>
<evidence type="ECO:0000259" key="4">
    <source>
        <dbReference type="SMART" id="SM00822"/>
    </source>
</evidence>
<evidence type="ECO:0000256" key="2">
    <source>
        <dbReference type="ARBA" id="ARBA00023002"/>
    </source>
</evidence>
<gene>
    <name evidence="6" type="ORF">G3R41_02515</name>
    <name evidence="5" type="ORF">GCU67_02515</name>
</gene>
<keyword evidence="2" id="KW-0560">Oxidoreductase</keyword>
<dbReference type="EMBL" id="JAAGWB010000007">
    <property type="protein sequence ID" value="NEN49817.1"/>
    <property type="molecule type" value="Genomic_DNA"/>
</dbReference>
<keyword evidence="3" id="KW-0520">NAD</keyword>
<name>A0A6P0EQF6_9ACTN</name>
<comment type="caution">
    <text evidence="5">The sequence shown here is derived from an EMBL/GenBank/DDBJ whole genome shotgun (WGS) entry which is preliminary data.</text>
</comment>
<dbReference type="SMART" id="SM00822">
    <property type="entry name" value="PKS_KR"/>
    <property type="match status" value="1"/>
</dbReference>
<dbReference type="FunFam" id="3.40.50.720:FF:000084">
    <property type="entry name" value="Short-chain dehydrogenase reductase"/>
    <property type="match status" value="1"/>
</dbReference>
<evidence type="ECO:0000313" key="5">
    <source>
        <dbReference type="EMBL" id="NEK93050.1"/>
    </source>
</evidence>
<dbReference type="Gene3D" id="3.40.50.720">
    <property type="entry name" value="NAD(P)-binding Rossmann-like Domain"/>
    <property type="match status" value="1"/>
</dbReference>
<evidence type="ECO:0000313" key="6">
    <source>
        <dbReference type="EMBL" id="NEN49817.1"/>
    </source>
</evidence>
<reference evidence="6 8" key="2">
    <citation type="submission" date="2020-02" db="EMBL/GenBank/DDBJ databases">
        <title>The WGS of Modestobacter muralis DSM 100205.</title>
        <authorList>
            <person name="Jiang Z."/>
        </authorList>
    </citation>
    <scope>NUCLEOTIDE SEQUENCE [LARGE SCALE GENOMIC DNA]</scope>
    <source>
        <strain evidence="6 8">DSM 100205</strain>
    </source>
</reference>
<accession>A0A6P0EQF6</accession>
<dbReference type="InterPro" id="IPR020904">
    <property type="entry name" value="Sc_DH/Rdtase_CS"/>
</dbReference>
<dbReference type="GO" id="GO:0016491">
    <property type="term" value="F:oxidoreductase activity"/>
    <property type="evidence" value="ECO:0007669"/>
    <property type="project" value="UniProtKB-KW"/>
</dbReference>
<evidence type="ECO:0000256" key="3">
    <source>
        <dbReference type="ARBA" id="ARBA00023027"/>
    </source>
</evidence>
<evidence type="ECO:0000313" key="7">
    <source>
        <dbReference type="Proteomes" id="UP000468828"/>
    </source>
</evidence>